<keyword evidence="3" id="KW-1185">Reference proteome</keyword>
<dbReference type="EMBL" id="CAJOBP010054451">
    <property type="protein sequence ID" value="CAF4826985.1"/>
    <property type="molecule type" value="Genomic_DNA"/>
</dbReference>
<organism evidence="2 3">
    <name type="scientific">Rotaria socialis</name>
    <dbReference type="NCBI Taxonomy" id="392032"/>
    <lineage>
        <taxon>Eukaryota</taxon>
        <taxon>Metazoa</taxon>
        <taxon>Spiralia</taxon>
        <taxon>Gnathifera</taxon>
        <taxon>Rotifera</taxon>
        <taxon>Eurotatoria</taxon>
        <taxon>Bdelloidea</taxon>
        <taxon>Philodinida</taxon>
        <taxon>Philodinidae</taxon>
        <taxon>Rotaria</taxon>
    </lineage>
</organism>
<dbReference type="Proteomes" id="UP000663873">
    <property type="component" value="Unassembled WGS sequence"/>
</dbReference>
<comment type="caution">
    <text evidence="2">The sequence shown here is derived from an EMBL/GenBank/DDBJ whole genome shotgun (WGS) entry which is preliminary data.</text>
</comment>
<proteinExistence type="predicted"/>
<accession>A0A821QND2</accession>
<dbReference type="AlphaFoldDB" id="A0A821QND2"/>
<feature type="region of interest" description="Disordered" evidence="1">
    <location>
        <begin position="65"/>
        <end position="94"/>
    </location>
</feature>
<feature type="non-terminal residue" evidence="2">
    <location>
        <position position="94"/>
    </location>
</feature>
<reference evidence="2" key="1">
    <citation type="submission" date="2021-02" db="EMBL/GenBank/DDBJ databases">
        <authorList>
            <person name="Nowell W R."/>
        </authorList>
    </citation>
    <scope>NUCLEOTIDE SEQUENCE</scope>
</reference>
<gene>
    <name evidence="2" type="ORF">UJA718_LOCUS42419</name>
</gene>
<name>A0A821QND2_9BILA</name>
<sequence>MYKAQLNHHSTQKSDQYYKKRSTIHELTSSLPSISSPSLNVPYRLSWNESKTENNEQKIALLPPPQLLPTITESKSNHQEIPHDSSMIQNEESL</sequence>
<evidence type="ECO:0000313" key="2">
    <source>
        <dbReference type="EMBL" id="CAF4826985.1"/>
    </source>
</evidence>
<evidence type="ECO:0000256" key="1">
    <source>
        <dbReference type="SAM" id="MobiDB-lite"/>
    </source>
</evidence>
<evidence type="ECO:0000313" key="3">
    <source>
        <dbReference type="Proteomes" id="UP000663873"/>
    </source>
</evidence>
<protein>
    <submittedName>
        <fullName evidence="2">Uncharacterized protein</fullName>
    </submittedName>
</protein>